<evidence type="ECO:0000256" key="1">
    <source>
        <dbReference type="ARBA" id="ARBA00007074"/>
    </source>
</evidence>
<keyword evidence="7" id="KW-1185">Reference proteome</keyword>
<evidence type="ECO:0000256" key="2">
    <source>
        <dbReference type="ARBA" id="ARBA00022670"/>
    </source>
</evidence>
<dbReference type="Pfam" id="PF00877">
    <property type="entry name" value="NLPC_P60"/>
    <property type="match status" value="1"/>
</dbReference>
<dbReference type="GO" id="GO:0008234">
    <property type="term" value="F:cysteine-type peptidase activity"/>
    <property type="evidence" value="ECO:0007669"/>
    <property type="project" value="UniProtKB-KW"/>
</dbReference>
<dbReference type="AlphaFoldDB" id="A0A4R7HXU6"/>
<dbReference type="PROSITE" id="PS51935">
    <property type="entry name" value="NLPC_P60"/>
    <property type="match status" value="1"/>
</dbReference>
<reference evidence="6 7" key="1">
    <citation type="submission" date="2019-03" db="EMBL/GenBank/DDBJ databases">
        <title>Sequencing the genomes of 1000 actinobacteria strains.</title>
        <authorList>
            <person name="Klenk H.-P."/>
        </authorList>
    </citation>
    <scope>NUCLEOTIDE SEQUENCE [LARGE SCALE GENOMIC DNA]</scope>
    <source>
        <strain evidence="6 7">DSM 18936</strain>
    </source>
</reference>
<comment type="similarity">
    <text evidence="1">Belongs to the peptidase C40 family.</text>
</comment>
<dbReference type="SUPFAM" id="SSF54001">
    <property type="entry name" value="Cysteine proteinases"/>
    <property type="match status" value="1"/>
</dbReference>
<dbReference type="InterPro" id="IPR038765">
    <property type="entry name" value="Papain-like_cys_pep_sf"/>
</dbReference>
<keyword evidence="4" id="KW-0788">Thiol protease</keyword>
<proteinExistence type="inferred from homology"/>
<evidence type="ECO:0000256" key="3">
    <source>
        <dbReference type="ARBA" id="ARBA00022801"/>
    </source>
</evidence>
<organism evidence="6 7">
    <name type="scientific">Ilumatobacter fluminis</name>
    <dbReference type="NCBI Taxonomy" id="467091"/>
    <lineage>
        <taxon>Bacteria</taxon>
        <taxon>Bacillati</taxon>
        <taxon>Actinomycetota</taxon>
        <taxon>Acidimicrobiia</taxon>
        <taxon>Acidimicrobiales</taxon>
        <taxon>Ilumatobacteraceae</taxon>
        <taxon>Ilumatobacter</taxon>
    </lineage>
</organism>
<evidence type="ECO:0000313" key="6">
    <source>
        <dbReference type="EMBL" id="TDT15560.1"/>
    </source>
</evidence>
<dbReference type="EMBL" id="SOAU01000001">
    <property type="protein sequence ID" value="TDT15560.1"/>
    <property type="molecule type" value="Genomic_DNA"/>
</dbReference>
<evidence type="ECO:0000256" key="4">
    <source>
        <dbReference type="ARBA" id="ARBA00022807"/>
    </source>
</evidence>
<dbReference type="InterPro" id="IPR051794">
    <property type="entry name" value="PG_Endopeptidase_C40"/>
</dbReference>
<evidence type="ECO:0000313" key="7">
    <source>
        <dbReference type="Proteomes" id="UP000294558"/>
    </source>
</evidence>
<dbReference type="RefSeq" id="WP_133867998.1">
    <property type="nucleotide sequence ID" value="NZ_SOAU01000001.1"/>
</dbReference>
<dbReference type="PANTHER" id="PTHR47359:SF3">
    <property type="entry name" value="NLP_P60 DOMAIN-CONTAINING PROTEIN-RELATED"/>
    <property type="match status" value="1"/>
</dbReference>
<feature type="domain" description="NlpC/P60" evidence="5">
    <location>
        <begin position="104"/>
        <end position="220"/>
    </location>
</feature>
<dbReference type="Proteomes" id="UP000294558">
    <property type="component" value="Unassembled WGS sequence"/>
</dbReference>
<sequence length="220" mass="23283">MTSSDTPRRSAASRATAALILATGFAGTTLAVGSNHASASVRTDSGAVAAQADRALDALDHWQESNRPLHYVRFIRAREAAADLLADDLGISGDELADEWATADEPKQVAMLSALTQLGVPYRSIHSEPGVGFDCSGLTIWAFAQAGIDLPRVSGDQISAAERIDEADAEPGDLLYYPGHISIYVGEGMMVHSPYTGSTVEVTEVASRTSRWGDSMTVED</sequence>
<dbReference type="PANTHER" id="PTHR47359">
    <property type="entry name" value="PEPTIDOGLYCAN DL-ENDOPEPTIDASE CWLO"/>
    <property type="match status" value="1"/>
</dbReference>
<name>A0A4R7HXU6_9ACTN</name>
<accession>A0A4R7HXU6</accession>
<dbReference type="Gene3D" id="3.90.1720.10">
    <property type="entry name" value="endopeptidase domain like (from Nostoc punctiforme)"/>
    <property type="match status" value="1"/>
</dbReference>
<dbReference type="OrthoDB" id="5177647at2"/>
<protein>
    <submittedName>
        <fullName evidence="6">Cell wall-associated NlpC family hydrolase</fullName>
    </submittedName>
</protein>
<keyword evidence="3 6" id="KW-0378">Hydrolase</keyword>
<evidence type="ECO:0000259" key="5">
    <source>
        <dbReference type="PROSITE" id="PS51935"/>
    </source>
</evidence>
<dbReference type="GO" id="GO:0006508">
    <property type="term" value="P:proteolysis"/>
    <property type="evidence" value="ECO:0007669"/>
    <property type="project" value="UniProtKB-KW"/>
</dbReference>
<gene>
    <name evidence="6" type="ORF">BDK89_1132</name>
</gene>
<dbReference type="InterPro" id="IPR000064">
    <property type="entry name" value="NLP_P60_dom"/>
</dbReference>
<comment type="caution">
    <text evidence="6">The sequence shown here is derived from an EMBL/GenBank/DDBJ whole genome shotgun (WGS) entry which is preliminary data.</text>
</comment>
<keyword evidence="2" id="KW-0645">Protease</keyword>